<evidence type="ECO:0000313" key="15">
    <source>
        <dbReference type="EMBL" id="NKX56233.1"/>
    </source>
</evidence>
<comment type="caution">
    <text evidence="15">The sequence shown here is derived from an EMBL/GenBank/DDBJ whole genome shotgun (WGS) entry which is preliminary data.</text>
</comment>
<evidence type="ECO:0000256" key="12">
    <source>
        <dbReference type="RuleBase" id="RU003780"/>
    </source>
</evidence>
<dbReference type="SMART" id="SM00987">
    <property type="entry name" value="UreE_C"/>
    <property type="match status" value="1"/>
</dbReference>
<proteinExistence type="inferred from homology"/>
<evidence type="ECO:0000256" key="10">
    <source>
        <dbReference type="HAMAP-Rule" id="MF_00148"/>
    </source>
</evidence>
<evidence type="ECO:0000256" key="7">
    <source>
        <dbReference type="ARBA" id="ARBA00022763"/>
    </source>
</evidence>
<name>A0A7X6HFI7_9MICC</name>
<dbReference type="GO" id="GO:0005737">
    <property type="term" value="C:cytoplasm"/>
    <property type="evidence" value="ECO:0007669"/>
    <property type="project" value="UniProtKB-SubCell"/>
</dbReference>
<feature type="domain" description="Uracil-DNA glycosylase-like" evidence="14">
    <location>
        <begin position="79"/>
        <end position="238"/>
    </location>
</feature>
<keyword evidence="6 10" id="KW-0963">Cytoplasm</keyword>
<dbReference type="CDD" id="cd10027">
    <property type="entry name" value="UDG-F1-like"/>
    <property type="match status" value="1"/>
</dbReference>
<evidence type="ECO:0000256" key="8">
    <source>
        <dbReference type="ARBA" id="ARBA00022801"/>
    </source>
</evidence>
<keyword evidence="8 10" id="KW-0378">Hydrolase</keyword>
<dbReference type="NCBIfam" id="NF003588">
    <property type="entry name" value="PRK05254.1-1"/>
    <property type="match status" value="1"/>
</dbReference>
<comment type="similarity">
    <text evidence="4 10 12">Belongs to the uracil-DNA glycosylase (UDG) superfamily. UNG family.</text>
</comment>
<keyword evidence="9 10" id="KW-0234">DNA repair</keyword>
<organism evidence="15 16">
    <name type="scientific">Arthrobacter mobilis</name>
    <dbReference type="NCBI Taxonomy" id="2724944"/>
    <lineage>
        <taxon>Bacteria</taxon>
        <taxon>Bacillati</taxon>
        <taxon>Actinomycetota</taxon>
        <taxon>Actinomycetes</taxon>
        <taxon>Micrococcales</taxon>
        <taxon>Micrococcaceae</taxon>
        <taxon>Arthrobacter</taxon>
    </lineage>
</organism>
<feature type="region of interest" description="Disordered" evidence="13">
    <location>
        <begin position="1"/>
        <end position="22"/>
    </location>
</feature>
<evidence type="ECO:0000256" key="2">
    <source>
        <dbReference type="ARBA" id="ARBA00002631"/>
    </source>
</evidence>
<comment type="subcellular location">
    <subcellularLocation>
        <location evidence="3 10">Cytoplasm</location>
    </subcellularLocation>
</comment>
<comment type="catalytic activity">
    <reaction evidence="1 10 12">
        <text>Hydrolyzes single-stranded DNA or mismatched double-stranded DNA and polynucleotides, releasing free uracil.</text>
        <dbReference type="EC" id="3.2.2.27"/>
    </reaction>
</comment>
<evidence type="ECO:0000256" key="3">
    <source>
        <dbReference type="ARBA" id="ARBA00004496"/>
    </source>
</evidence>
<keyword evidence="7 10" id="KW-0227">DNA damage</keyword>
<evidence type="ECO:0000256" key="13">
    <source>
        <dbReference type="SAM" id="MobiDB-lite"/>
    </source>
</evidence>
<evidence type="ECO:0000313" key="16">
    <source>
        <dbReference type="Proteomes" id="UP000544090"/>
    </source>
</evidence>
<dbReference type="FunFam" id="3.40.470.10:FF:000006">
    <property type="entry name" value="Uracil-DNA glycosylase"/>
    <property type="match status" value="1"/>
</dbReference>
<evidence type="ECO:0000256" key="11">
    <source>
        <dbReference type="PROSITE-ProRule" id="PRU10072"/>
    </source>
</evidence>
<dbReference type="InterPro" id="IPR005122">
    <property type="entry name" value="Uracil-DNA_glycosylase-like"/>
</dbReference>
<dbReference type="InterPro" id="IPR036895">
    <property type="entry name" value="Uracil-DNA_glycosylase-like_sf"/>
</dbReference>
<dbReference type="PANTHER" id="PTHR11264">
    <property type="entry name" value="URACIL-DNA GLYCOSYLASE"/>
    <property type="match status" value="1"/>
</dbReference>
<feature type="compositionally biased region" description="Low complexity" evidence="13">
    <location>
        <begin position="1"/>
        <end position="10"/>
    </location>
</feature>
<dbReference type="SMART" id="SM00986">
    <property type="entry name" value="UDG"/>
    <property type="match status" value="1"/>
</dbReference>
<evidence type="ECO:0000256" key="5">
    <source>
        <dbReference type="ARBA" id="ARBA00012030"/>
    </source>
</evidence>
<dbReference type="AlphaFoldDB" id="A0A7X6HFI7"/>
<feature type="active site" description="Proton acceptor" evidence="10 11">
    <location>
        <position position="94"/>
    </location>
</feature>
<dbReference type="GO" id="GO:0097510">
    <property type="term" value="P:base-excision repair, AP site formation via deaminated base removal"/>
    <property type="evidence" value="ECO:0007669"/>
    <property type="project" value="TreeGrafter"/>
</dbReference>
<dbReference type="Gene3D" id="3.40.470.10">
    <property type="entry name" value="Uracil-DNA glycosylase-like domain"/>
    <property type="match status" value="1"/>
</dbReference>
<dbReference type="Pfam" id="PF03167">
    <property type="entry name" value="UDG"/>
    <property type="match status" value="1"/>
</dbReference>
<evidence type="ECO:0000259" key="14">
    <source>
        <dbReference type="SMART" id="SM00986"/>
    </source>
</evidence>
<keyword evidence="16" id="KW-1185">Reference proteome</keyword>
<protein>
    <recommendedName>
        <fullName evidence="5 10">Uracil-DNA glycosylase</fullName>
        <shortName evidence="10">UDG</shortName>
        <ecNumber evidence="5 10">3.2.2.27</ecNumber>
    </recommendedName>
</protein>
<dbReference type="EMBL" id="JAAZSQ010000021">
    <property type="protein sequence ID" value="NKX56233.1"/>
    <property type="molecule type" value="Genomic_DNA"/>
</dbReference>
<dbReference type="RefSeq" id="WP_168488359.1">
    <property type="nucleotide sequence ID" value="NZ_JAAZSQ010000021.1"/>
</dbReference>
<dbReference type="NCBIfam" id="TIGR00628">
    <property type="entry name" value="ung"/>
    <property type="match status" value="1"/>
</dbReference>
<evidence type="ECO:0000256" key="4">
    <source>
        <dbReference type="ARBA" id="ARBA00008184"/>
    </source>
</evidence>
<sequence>MDYDDGALFPLPAPPPGPDQKGPFPFAAHAPLADVMDPEWADALAPAESLLWEIEAFLAAERAAGKQILPAPDNILRAFRRPLSAVKVLMVGQDPYPTPGHPIGLAFAVERHVRPLPRSLANIYRELQMDLGITPPQHGDLSAWADQGVLLLNRVLTVEAGRSGSHRNKGWEPVTELAVRALAQRGGPLVALLWGRDAQQVAPLLGDVPRIESVHPSPLSASRGFFGSKPFSRANELLKQQGAEPVDWRLPR</sequence>
<dbReference type="InterPro" id="IPR002043">
    <property type="entry name" value="UDG_fam1"/>
</dbReference>
<evidence type="ECO:0000256" key="1">
    <source>
        <dbReference type="ARBA" id="ARBA00001400"/>
    </source>
</evidence>
<keyword evidence="15" id="KW-0326">Glycosidase</keyword>
<dbReference type="SUPFAM" id="SSF52141">
    <property type="entry name" value="Uracil-DNA glycosylase-like"/>
    <property type="match status" value="1"/>
</dbReference>
<dbReference type="PANTHER" id="PTHR11264:SF0">
    <property type="entry name" value="URACIL-DNA GLYCOSYLASE"/>
    <property type="match status" value="1"/>
</dbReference>
<dbReference type="Proteomes" id="UP000544090">
    <property type="component" value="Unassembled WGS sequence"/>
</dbReference>
<dbReference type="PROSITE" id="PS00130">
    <property type="entry name" value="U_DNA_GLYCOSYLASE"/>
    <property type="match status" value="1"/>
</dbReference>
<dbReference type="GO" id="GO:0004844">
    <property type="term" value="F:uracil DNA N-glycosylase activity"/>
    <property type="evidence" value="ECO:0007669"/>
    <property type="project" value="UniProtKB-UniRule"/>
</dbReference>
<gene>
    <name evidence="10" type="primary">ung</name>
    <name evidence="15" type="ORF">HGG74_17205</name>
</gene>
<comment type="function">
    <text evidence="2 10 12">Excises uracil residues from the DNA which can arise as a result of misincorporation of dUMP residues by DNA polymerase or due to deamination of cytosine.</text>
</comment>
<dbReference type="HAMAP" id="MF_00148">
    <property type="entry name" value="UDG"/>
    <property type="match status" value="1"/>
</dbReference>
<reference evidence="15 16" key="1">
    <citation type="submission" date="2020-04" db="EMBL/GenBank/DDBJ databases">
        <title>Arthrobacter sp. nov.</title>
        <authorList>
            <person name="Liu S."/>
        </authorList>
    </citation>
    <scope>NUCLEOTIDE SEQUENCE [LARGE SCALE GENOMIC DNA]</scope>
    <source>
        <strain evidence="15 16">E918</strain>
    </source>
</reference>
<evidence type="ECO:0000256" key="9">
    <source>
        <dbReference type="ARBA" id="ARBA00023204"/>
    </source>
</evidence>
<dbReference type="NCBIfam" id="NF003592">
    <property type="entry name" value="PRK05254.1-5"/>
    <property type="match status" value="1"/>
</dbReference>
<accession>A0A7X6HFI7</accession>
<dbReference type="EC" id="3.2.2.27" evidence="5 10"/>
<dbReference type="InterPro" id="IPR018085">
    <property type="entry name" value="Ura-DNA_Glyclase_AS"/>
</dbReference>
<evidence type="ECO:0000256" key="6">
    <source>
        <dbReference type="ARBA" id="ARBA00022490"/>
    </source>
</evidence>